<gene>
    <name evidence="1" type="ORF">SAMN05421742_10499</name>
</gene>
<evidence type="ECO:0000313" key="1">
    <source>
        <dbReference type="EMBL" id="SDH07643.1"/>
    </source>
</evidence>
<name>A0A1G7ZFU3_9PROT</name>
<dbReference type="Proteomes" id="UP000217076">
    <property type="component" value="Unassembled WGS sequence"/>
</dbReference>
<accession>A0A1G7ZFU3</accession>
<dbReference type="EMBL" id="FNCV01000004">
    <property type="protein sequence ID" value="SDH07643.1"/>
    <property type="molecule type" value="Genomic_DNA"/>
</dbReference>
<sequence>MMTRPLMLACGLAVLMLLAWGWALVPTDPLPSRVAARVALAPLPGPEVVLVGGPGRQAPLYEETLGEVADLRHRLDALLDSPLAETHPGLLLYARDRFQCWAAGDAGRFATCRAQTLAALARLERLEDAATPLVLAGGL</sequence>
<dbReference type="AlphaFoldDB" id="A0A1G7ZFU3"/>
<protein>
    <submittedName>
        <fullName evidence="1">Uncharacterized protein</fullName>
    </submittedName>
</protein>
<reference evidence="2" key="1">
    <citation type="submission" date="2016-10" db="EMBL/GenBank/DDBJ databases">
        <authorList>
            <person name="Varghese N."/>
            <person name="Submissions S."/>
        </authorList>
    </citation>
    <scope>NUCLEOTIDE SEQUENCE [LARGE SCALE GENOMIC DNA]</scope>
    <source>
        <strain evidence="2">930I</strain>
    </source>
</reference>
<evidence type="ECO:0000313" key="2">
    <source>
        <dbReference type="Proteomes" id="UP000217076"/>
    </source>
</evidence>
<organism evidence="1 2">
    <name type="scientific">Roseospirillum parvum</name>
    <dbReference type="NCBI Taxonomy" id="83401"/>
    <lineage>
        <taxon>Bacteria</taxon>
        <taxon>Pseudomonadati</taxon>
        <taxon>Pseudomonadota</taxon>
        <taxon>Alphaproteobacteria</taxon>
        <taxon>Rhodospirillales</taxon>
        <taxon>Rhodospirillaceae</taxon>
        <taxon>Roseospirillum</taxon>
    </lineage>
</organism>
<keyword evidence="2" id="KW-1185">Reference proteome</keyword>
<proteinExistence type="predicted"/>
<dbReference type="RefSeq" id="WP_092617751.1">
    <property type="nucleotide sequence ID" value="NZ_FNCV01000004.1"/>
</dbReference>